<reference evidence="1" key="1">
    <citation type="submission" date="2018-05" db="EMBL/GenBank/DDBJ databases">
        <authorList>
            <person name="Lanie J.A."/>
            <person name="Ng W.-L."/>
            <person name="Kazmierczak K.M."/>
            <person name="Andrzejewski T.M."/>
            <person name="Davidsen T.M."/>
            <person name="Wayne K.J."/>
            <person name="Tettelin H."/>
            <person name="Glass J.I."/>
            <person name="Rusch D."/>
            <person name="Podicherti R."/>
            <person name="Tsui H.-C.T."/>
            <person name="Winkler M.E."/>
        </authorList>
    </citation>
    <scope>NUCLEOTIDE SEQUENCE</scope>
</reference>
<dbReference type="AlphaFoldDB" id="A0A381SSA8"/>
<dbReference type="EMBL" id="UINC01003441">
    <property type="protein sequence ID" value="SVA06359.1"/>
    <property type="molecule type" value="Genomic_DNA"/>
</dbReference>
<proteinExistence type="predicted"/>
<protein>
    <submittedName>
        <fullName evidence="1">Uncharacterized protein</fullName>
    </submittedName>
</protein>
<gene>
    <name evidence="1" type="ORF">METZ01_LOCUS59213</name>
</gene>
<organism evidence="1">
    <name type="scientific">marine metagenome</name>
    <dbReference type="NCBI Taxonomy" id="408172"/>
    <lineage>
        <taxon>unclassified sequences</taxon>
        <taxon>metagenomes</taxon>
        <taxon>ecological metagenomes</taxon>
    </lineage>
</organism>
<feature type="non-terminal residue" evidence="1">
    <location>
        <position position="459"/>
    </location>
</feature>
<accession>A0A381SSA8</accession>
<sequence>MEVELVLEGLPENLLKLVSVEGSPDTLPNLSKFLKLGALLQATVLESLPEKNKAIIKISNKRIIVETRQALTPGHSFSAQVHKSSPGSPLQIKIIASPPDLRPSNFEDKTQISGKNLPNIVTGRVFDKASIPKPNDNSVVPQANNISSQHMISQEMSAREIDSMNLLPGQTIKATVIDISGKNNAVVKFKNRLITAYFPALSPKPGANASLVVTAHGDNFRLVAQQDGTPKAIDVLKIKALLPFKESFGEMIQKLDVLINSSEVIKNLSTETGLVERFVKTLNLFKMQSLGQRLPVQDSTQLKEQIDLSGINYEPKVKSFFQGKEPYKVPPDLKVDLKGQLMRLLEVVEVRVEEKDTSPNQRRQFMEAIKIFRSAVGNIELQQLTNQVARQEGQPIVLQIPDPFMIGKTVNLYVRHVDDEGKGENNKDNGGVLLVFLLKLSALGNLRVDAKMNEESISV</sequence>
<name>A0A381SSA8_9ZZZZ</name>
<evidence type="ECO:0000313" key="1">
    <source>
        <dbReference type="EMBL" id="SVA06359.1"/>
    </source>
</evidence>